<evidence type="ECO:0000256" key="1">
    <source>
        <dbReference type="SAM" id="MobiDB-lite"/>
    </source>
</evidence>
<reference evidence="2" key="1">
    <citation type="journal article" date="2020" name="Fungal Divers.">
        <title>Resolving the Mortierellaceae phylogeny through synthesis of multi-gene phylogenetics and phylogenomics.</title>
        <authorList>
            <person name="Vandepol N."/>
            <person name="Liber J."/>
            <person name="Desiro A."/>
            <person name="Na H."/>
            <person name="Kennedy M."/>
            <person name="Barry K."/>
            <person name="Grigoriev I.V."/>
            <person name="Miller A.N."/>
            <person name="O'Donnell K."/>
            <person name="Stajich J.E."/>
            <person name="Bonito G."/>
        </authorList>
    </citation>
    <scope>NUCLEOTIDE SEQUENCE</scope>
    <source>
        <strain evidence="2">KOD1015</strain>
    </source>
</reference>
<organism evidence="2 3">
    <name type="scientific">Lunasporangiospora selenospora</name>
    <dbReference type="NCBI Taxonomy" id="979761"/>
    <lineage>
        <taxon>Eukaryota</taxon>
        <taxon>Fungi</taxon>
        <taxon>Fungi incertae sedis</taxon>
        <taxon>Mucoromycota</taxon>
        <taxon>Mortierellomycotina</taxon>
        <taxon>Mortierellomycetes</taxon>
        <taxon>Mortierellales</taxon>
        <taxon>Mortierellaceae</taxon>
        <taxon>Lunasporangiospora</taxon>
    </lineage>
</organism>
<feature type="compositionally biased region" description="Basic and acidic residues" evidence="1">
    <location>
        <begin position="214"/>
        <end position="230"/>
    </location>
</feature>
<feature type="region of interest" description="Disordered" evidence="1">
    <location>
        <begin position="190"/>
        <end position="256"/>
    </location>
</feature>
<accession>A0A9P6FQB7</accession>
<evidence type="ECO:0000313" key="3">
    <source>
        <dbReference type="Proteomes" id="UP000780801"/>
    </source>
</evidence>
<protein>
    <submittedName>
        <fullName evidence="2">Uncharacterized protein</fullName>
    </submittedName>
</protein>
<feature type="compositionally biased region" description="Pro residues" evidence="1">
    <location>
        <begin position="302"/>
        <end position="311"/>
    </location>
</feature>
<gene>
    <name evidence="2" type="ORF">BGW38_005168</name>
</gene>
<dbReference type="Proteomes" id="UP000780801">
    <property type="component" value="Unassembled WGS sequence"/>
</dbReference>
<dbReference type="EMBL" id="JAABOA010003273">
    <property type="protein sequence ID" value="KAF9578840.1"/>
    <property type="molecule type" value="Genomic_DNA"/>
</dbReference>
<name>A0A9P6FQB7_9FUNG</name>
<dbReference type="OrthoDB" id="2435072at2759"/>
<dbReference type="AlphaFoldDB" id="A0A9P6FQB7"/>
<feature type="region of interest" description="Disordered" evidence="1">
    <location>
        <begin position="275"/>
        <end position="377"/>
    </location>
</feature>
<evidence type="ECO:0000313" key="2">
    <source>
        <dbReference type="EMBL" id="KAF9578840.1"/>
    </source>
</evidence>
<comment type="caution">
    <text evidence="2">The sequence shown here is derived from an EMBL/GenBank/DDBJ whole genome shotgun (WGS) entry which is preliminary data.</text>
</comment>
<sequence>MDASSGAIDSKSSPKDQLAYFYRVFRDPDNAEYLLQPSATRQQRREDAPLTSVNIDQDDAAPSSRFRALQDRPNQVNQPNIFLAAKFLTEVLPGKIEEGFRTRSIFPMSRDGKGFLELATALSETEPSSLRGVTGLALHACYARLVMEYSNLQKLLETLFEEEGERVTFVQSRLADMAEKLHDIHIDYQERKNRLQGKPTDSSSSGGIGLGGRGGRDGRDGRDVDVDTVHWRTPPPLLSSSAHPSDHSARPHHAPRQLRHQAQYNHHHYRHYQPQRYKDEDSDQEMTSVRHSRDRVMRTSTIPPPLRPAPGPEARSSSSSSSTPAILPKPETTPSVSAHPRPYSTGATTTTGLSFTSSSEAPVSITTIPRQTPTPPHDNGIEPLSSTAMTTIAIQQHQEEEPLGPPHQHQVMGDQRLRLKQQTIVQPDG</sequence>
<keyword evidence="3" id="KW-1185">Reference proteome</keyword>
<proteinExistence type="predicted"/>
<feature type="region of interest" description="Disordered" evidence="1">
    <location>
        <begin position="33"/>
        <end position="63"/>
    </location>
</feature>
<feature type="compositionally biased region" description="Low complexity" evidence="1">
    <location>
        <begin position="344"/>
        <end position="371"/>
    </location>
</feature>